<dbReference type="Proteomes" id="UP000241818">
    <property type="component" value="Unassembled WGS sequence"/>
</dbReference>
<evidence type="ECO:0000313" key="1">
    <source>
        <dbReference type="EMBL" id="PSS22980.1"/>
    </source>
</evidence>
<protein>
    <submittedName>
        <fullName evidence="1">Uncharacterized protein</fullName>
    </submittedName>
</protein>
<dbReference type="EMBL" id="KZ679008">
    <property type="protein sequence ID" value="PSS22980.1"/>
    <property type="molecule type" value="Genomic_DNA"/>
</dbReference>
<dbReference type="RefSeq" id="XP_024723026.1">
    <property type="nucleotide sequence ID" value="XM_024864453.1"/>
</dbReference>
<keyword evidence="2" id="KW-1185">Reference proteome</keyword>
<organism evidence="1 2">
    <name type="scientific">Amorphotheca resinae ATCC 22711</name>
    <dbReference type="NCBI Taxonomy" id="857342"/>
    <lineage>
        <taxon>Eukaryota</taxon>
        <taxon>Fungi</taxon>
        <taxon>Dikarya</taxon>
        <taxon>Ascomycota</taxon>
        <taxon>Pezizomycotina</taxon>
        <taxon>Leotiomycetes</taxon>
        <taxon>Helotiales</taxon>
        <taxon>Amorphothecaceae</taxon>
        <taxon>Amorphotheca</taxon>
    </lineage>
</organism>
<name>A0A2T3B7Y6_AMORE</name>
<dbReference type="GeneID" id="36572534"/>
<accession>A0A2T3B7Y6</accession>
<proteinExistence type="predicted"/>
<dbReference type="AlphaFoldDB" id="A0A2T3B7Y6"/>
<evidence type="ECO:0000313" key="2">
    <source>
        <dbReference type="Proteomes" id="UP000241818"/>
    </source>
</evidence>
<reference evidence="1 2" key="1">
    <citation type="journal article" date="2018" name="New Phytol.">
        <title>Comparative genomics and transcriptomics depict ericoid mycorrhizal fungi as versatile saprotrophs and plant mutualists.</title>
        <authorList>
            <person name="Martino E."/>
            <person name="Morin E."/>
            <person name="Grelet G.A."/>
            <person name="Kuo A."/>
            <person name="Kohler A."/>
            <person name="Daghino S."/>
            <person name="Barry K.W."/>
            <person name="Cichocki N."/>
            <person name="Clum A."/>
            <person name="Dockter R.B."/>
            <person name="Hainaut M."/>
            <person name="Kuo R.C."/>
            <person name="LaButti K."/>
            <person name="Lindahl B.D."/>
            <person name="Lindquist E.A."/>
            <person name="Lipzen A."/>
            <person name="Khouja H.R."/>
            <person name="Magnuson J."/>
            <person name="Murat C."/>
            <person name="Ohm R.A."/>
            <person name="Singer S.W."/>
            <person name="Spatafora J.W."/>
            <person name="Wang M."/>
            <person name="Veneault-Fourrey C."/>
            <person name="Henrissat B."/>
            <person name="Grigoriev I.V."/>
            <person name="Martin F.M."/>
            <person name="Perotto S."/>
        </authorList>
    </citation>
    <scope>NUCLEOTIDE SEQUENCE [LARGE SCALE GENOMIC DNA]</scope>
    <source>
        <strain evidence="1 2">ATCC 22711</strain>
    </source>
</reference>
<dbReference type="InParanoid" id="A0A2T3B7Y6"/>
<sequence length="94" mass="10236">MPFDAIHVLGPWAHRRIRSRDNRPEDLSPVISLPIRVSGVCLLPQPRVCLPVSPTFLSPIYSSPIPSIPIPVCAASQTPWTLTNTTSCSAHAAR</sequence>
<gene>
    <name evidence="1" type="ORF">M430DRAFT_211744</name>
</gene>